<evidence type="ECO:0000256" key="6">
    <source>
        <dbReference type="ARBA" id="ARBA00022967"/>
    </source>
</evidence>
<dbReference type="SUPFAM" id="SSF50331">
    <property type="entry name" value="MOP-like"/>
    <property type="match status" value="1"/>
</dbReference>
<dbReference type="GO" id="GO:0005524">
    <property type="term" value="F:ATP binding"/>
    <property type="evidence" value="ECO:0007669"/>
    <property type="project" value="UniProtKB-KW"/>
</dbReference>
<keyword evidence="4" id="KW-0547">Nucleotide-binding</keyword>
<dbReference type="Gene3D" id="2.40.50.100">
    <property type="match status" value="1"/>
</dbReference>
<dbReference type="InterPro" id="IPR003593">
    <property type="entry name" value="AAA+_ATPase"/>
</dbReference>
<evidence type="ECO:0000256" key="4">
    <source>
        <dbReference type="ARBA" id="ARBA00022741"/>
    </source>
</evidence>
<dbReference type="PANTHER" id="PTHR43514">
    <property type="entry name" value="ABC TRANSPORTER I FAMILY MEMBER 10"/>
    <property type="match status" value="1"/>
</dbReference>
<dbReference type="RefSeq" id="WP_011273989.1">
    <property type="nucleotide sequence ID" value="NC_007164.1"/>
</dbReference>
<evidence type="ECO:0000256" key="1">
    <source>
        <dbReference type="ARBA" id="ARBA00022448"/>
    </source>
</evidence>
<dbReference type="eggNOG" id="COG3842">
    <property type="taxonomic scope" value="Bacteria"/>
</dbReference>
<evidence type="ECO:0000256" key="7">
    <source>
        <dbReference type="ARBA" id="ARBA00023136"/>
    </source>
</evidence>
<dbReference type="InterPro" id="IPR027417">
    <property type="entry name" value="P-loop_NTPase"/>
</dbReference>
<dbReference type="PATRIC" id="fig|306537.10.peg.1612"/>
<dbReference type="EMBL" id="CR931997">
    <property type="protein sequence ID" value="CAI37766.1"/>
    <property type="molecule type" value="Genomic_DNA"/>
</dbReference>
<dbReference type="InterPro" id="IPR005116">
    <property type="entry name" value="Transp-assoc_OB_typ1"/>
</dbReference>
<feature type="domain" description="Mop" evidence="10">
    <location>
        <begin position="290"/>
        <end position="355"/>
    </location>
</feature>
<dbReference type="GO" id="GO:0015689">
    <property type="term" value="P:molybdate ion transport"/>
    <property type="evidence" value="ECO:0007669"/>
    <property type="project" value="InterPro"/>
</dbReference>
<dbReference type="OrthoDB" id="9802264at2"/>
<proteinExistence type="predicted"/>
<dbReference type="Pfam" id="PF03459">
    <property type="entry name" value="TOBE"/>
    <property type="match status" value="1"/>
</dbReference>
<dbReference type="STRING" id="306537.jk1593"/>
<accession>Q4JTU1</accession>
<dbReference type="GO" id="GO:0016887">
    <property type="term" value="F:ATP hydrolysis activity"/>
    <property type="evidence" value="ECO:0007669"/>
    <property type="project" value="InterPro"/>
</dbReference>
<dbReference type="Proteomes" id="UP000000545">
    <property type="component" value="Chromosome"/>
</dbReference>
<name>Q4JTU1_CORJK</name>
<evidence type="ECO:0000313" key="12">
    <source>
        <dbReference type="Proteomes" id="UP000000545"/>
    </source>
</evidence>
<dbReference type="PROSITE" id="PS51866">
    <property type="entry name" value="MOP"/>
    <property type="match status" value="1"/>
</dbReference>
<gene>
    <name evidence="11" type="primary">molC</name>
    <name evidence="11" type="ordered locus">jk1593</name>
</gene>
<dbReference type="InterPro" id="IPR050334">
    <property type="entry name" value="Molybdenum_import_ModC"/>
</dbReference>
<dbReference type="InterPro" id="IPR008995">
    <property type="entry name" value="Mo/tungstate-bd_C_term_dom"/>
</dbReference>
<feature type="domain" description="ABC transporter" evidence="9">
    <location>
        <begin position="2"/>
        <end position="235"/>
    </location>
</feature>
<keyword evidence="3 8" id="KW-0500">Molybdenum</keyword>
<dbReference type="PROSITE" id="PS50893">
    <property type="entry name" value="ABC_TRANSPORTER_2"/>
    <property type="match status" value="1"/>
</dbReference>
<evidence type="ECO:0000259" key="10">
    <source>
        <dbReference type="PROSITE" id="PS51866"/>
    </source>
</evidence>
<keyword evidence="12" id="KW-1185">Reference proteome</keyword>
<dbReference type="KEGG" id="cjk:jk1593"/>
<keyword evidence="7" id="KW-0472">Membrane</keyword>
<protein>
    <submittedName>
        <fullName evidence="11">Putative molybdate ABC transport system, ATP-binding protein</fullName>
    </submittedName>
</protein>
<dbReference type="InterPro" id="IPR003439">
    <property type="entry name" value="ABC_transporter-like_ATP-bd"/>
</dbReference>
<evidence type="ECO:0000313" key="11">
    <source>
        <dbReference type="EMBL" id="CAI37766.1"/>
    </source>
</evidence>
<evidence type="ECO:0000259" key="9">
    <source>
        <dbReference type="PROSITE" id="PS50893"/>
    </source>
</evidence>
<evidence type="ECO:0000256" key="2">
    <source>
        <dbReference type="ARBA" id="ARBA00022475"/>
    </source>
</evidence>
<dbReference type="HOGENOM" id="CLU_000604_1_1_11"/>
<evidence type="ECO:0000256" key="8">
    <source>
        <dbReference type="PROSITE-ProRule" id="PRU01213"/>
    </source>
</evidence>
<dbReference type="PROSITE" id="PS00211">
    <property type="entry name" value="ABC_TRANSPORTER_1"/>
    <property type="match status" value="1"/>
</dbReference>
<keyword evidence="1" id="KW-0813">Transport</keyword>
<keyword evidence="2" id="KW-1003">Cell membrane</keyword>
<dbReference type="Pfam" id="PF00005">
    <property type="entry name" value="ABC_tran"/>
    <property type="match status" value="1"/>
</dbReference>
<dbReference type="InterPro" id="IPR017871">
    <property type="entry name" value="ABC_transporter-like_CS"/>
</dbReference>
<dbReference type="SUPFAM" id="SSF52540">
    <property type="entry name" value="P-loop containing nucleoside triphosphate hydrolases"/>
    <property type="match status" value="1"/>
</dbReference>
<keyword evidence="6" id="KW-1278">Translocase</keyword>
<organism evidence="11 12">
    <name type="scientific">Corynebacterium jeikeium (strain K411)</name>
    <dbReference type="NCBI Taxonomy" id="306537"/>
    <lineage>
        <taxon>Bacteria</taxon>
        <taxon>Bacillati</taxon>
        <taxon>Actinomycetota</taxon>
        <taxon>Actinomycetes</taxon>
        <taxon>Mycobacteriales</taxon>
        <taxon>Corynebacteriaceae</taxon>
        <taxon>Corynebacterium</taxon>
    </lineage>
</organism>
<dbReference type="Gene3D" id="3.40.50.300">
    <property type="entry name" value="P-loop containing nucleotide triphosphate hydrolases"/>
    <property type="match status" value="1"/>
</dbReference>
<sequence length="357" mass="38352">MTEATELLEFDVSIPSRKFDIAFELPMGRVLGIIGPNGAGKSTIAGALAGTVVPTSGRISVRDRVLTDTATGTYVPIHQRKVGLLAQDPLLFPHLSVIDNLTFAPKSQGSPDAQKVAEHWLRKLELEPLSHRKPHELSGGQAQRVALGRAFAGSPDILCLDEPFRALDITVAADMRALLYPLLHKMTVLLITHDVLDIMYLADDVAVIEHGRLVRLGTTDDVIEKPLDKFTARFSGTNIIKGRSIGNETLRSGSGEILVTGKPGHKIPAGQRAIASFRPTAVSILTDHTDENMRNQWPATIKGLEQGAGTITVICDVKGDSIRAEISPASAAQLSLVTGNAIIVAVKAQEIELYPAH</sequence>
<keyword evidence="5 11" id="KW-0067">ATP-binding</keyword>
<dbReference type="SMART" id="SM00382">
    <property type="entry name" value="AAA"/>
    <property type="match status" value="1"/>
</dbReference>
<evidence type="ECO:0000256" key="3">
    <source>
        <dbReference type="ARBA" id="ARBA00022505"/>
    </source>
</evidence>
<dbReference type="AlphaFoldDB" id="Q4JTU1"/>
<dbReference type="InterPro" id="IPR004606">
    <property type="entry name" value="Mop_domain"/>
</dbReference>
<dbReference type="PANTHER" id="PTHR43514:SF1">
    <property type="entry name" value="SULFATE_THIOSULFATE IMPORT ATP-BINDING PROTEIN CYSA"/>
    <property type="match status" value="1"/>
</dbReference>
<reference evidence="11 12" key="1">
    <citation type="journal article" date="2005" name="J. Bacteriol.">
        <title>Complete genome sequence and analysis of the multiresistant nosocomial pathogen Corynebacterium jeikeium K411, a lipid-requiring bacterium of the human skin flora.</title>
        <authorList>
            <person name="Tauch A."/>
            <person name="Kaiser O."/>
            <person name="Hain T."/>
            <person name="Goesmann A."/>
            <person name="Weisshaar B."/>
            <person name="Albersmeier A."/>
            <person name="Bekel T."/>
            <person name="Bischoff N."/>
            <person name="Brune I."/>
            <person name="Chakraborty T."/>
            <person name="Kalinowski J."/>
            <person name="Meyer F."/>
            <person name="Rupp O."/>
            <person name="Schneiker S."/>
            <person name="Viehoever P."/>
            <person name="Puehler A."/>
        </authorList>
    </citation>
    <scope>NUCLEOTIDE SEQUENCE [LARGE SCALE GENOMIC DNA]</scope>
    <source>
        <strain evidence="11 12">K411</strain>
    </source>
</reference>
<evidence type="ECO:0000256" key="5">
    <source>
        <dbReference type="ARBA" id="ARBA00022840"/>
    </source>
</evidence>